<evidence type="ECO:0000313" key="2">
    <source>
        <dbReference type="Proteomes" id="UP000231644"/>
    </source>
</evidence>
<organism evidence="1 2">
    <name type="scientific">Pseudooceanicola nitratireducens</name>
    <dbReference type="NCBI Taxonomy" id="517719"/>
    <lineage>
        <taxon>Bacteria</taxon>
        <taxon>Pseudomonadati</taxon>
        <taxon>Pseudomonadota</taxon>
        <taxon>Alphaproteobacteria</taxon>
        <taxon>Rhodobacterales</taxon>
        <taxon>Paracoccaceae</taxon>
        <taxon>Pseudooceanicola</taxon>
    </lineage>
</organism>
<dbReference type="STRING" id="517719.SAMN05421762_3306"/>
<keyword evidence="2" id="KW-1185">Reference proteome</keyword>
<dbReference type="AlphaFoldDB" id="A0A1I1PB54"/>
<sequence>MGPGALSAFSVYLSAHRVKALGLVPQGVGFTCFFGGPHLGLPSFRRAKVQPGDRLYPVTVAGGQLLLLGAATVETITDEPDIHPRDFAPHLDMAVTERWIARSGWPAPAFFGALCPTCATEALTLTDSLGPFRPRPLPAADLDAFTFLNARGTRRPDGVRDGKITKPLAFQGIYRLAPHSAATLASLAQN</sequence>
<name>A0A1I1PB54_9RHOB</name>
<dbReference type="Proteomes" id="UP000231644">
    <property type="component" value="Unassembled WGS sequence"/>
</dbReference>
<dbReference type="EMBL" id="FOLX01000001">
    <property type="protein sequence ID" value="SFD04243.1"/>
    <property type="molecule type" value="Genomic_DNA"/>
</dbReference>
<protein>
    <submittedName>
        <fullName evidence="1">Uncharacterized protein</fullName>
    </submittedName>
</protein>
<reference evidence="1 2" key="1">
    <citation type="submission" date="2016-10" db="EMBL/GenBank/DDBJ databases">
        <authorList>
            <person name="de Groot N.N."/>
        </authorList>
    </citation>
    <scope>NUCLEOTIDE SEQUENCE [LARGE SCALE GENOMIC DNA]</scope>
    <source>
        <strain evidence="1 2">DSM 29619</strain>
    </source>
</reference>
<accession>A0A1I1PB54</accession>
<proteinExistence type="predicted"/>
<gene>
    <name evidence="1" type="ORF">SAMN05421762_3306</name>
</gene>
<evidence type="ECO:0000313" key="1">
    <source>
        <dbReference type="EMBL" id="SFD04243.1"/>
    </source>
</evidence>